<evidence type="ECO:0000256" key="1">
    <source>
        <dbReference type="SAM" id="SignalP"/>
    </source>
</evidence>
<keyword evidence="3" id="KW-1185">Reference proteome</keyword>
<keyword evidence="1" id="KW-0732">Signal</keyword>
<gene>
    <name evidence="2" type="ORF">DFR42_11547</name>
</gene>
<dbReference type="AlphaFoldDB" id="A0A318IV26"/>
<protein>
    <submittedName>
        <fullName evidence="2">Uncharacterized protein</fullName>
    </submittedName>
</protein>
<dbReference type="Proteomes" id="UP000247792">
    <property type="component" value="Unassembled WGS sequence"/>
</dbReference>
<evidence type="ECO:0000313" key="3">
    <source>
        <dbReference type="Proteomes" id="UP000247792"/>
    </source>
</evidence>
<reference evidence="2 3" key="1">
    <citation type="submission" date="2018-05" db="EMBL/GenBank/DDBJ databases">
        <title>Genomic Encyclopedia of Type Strains, Phase IV (KMG-IV): sequencing the most valuable type-strain genomes for metagenomic binning, comparative biology and taxonomic classification.</title>
        <authorList>
            <person name="Goeker M."/>
        </authorList>
    </citation>
    <scope>NUCLEOTIDE SEQUENCE [LARGE SCALE GENOMIC DNA]</scope>
    <source>
        <strain evidence="2 3">DSM 19792</strain>
    </source>
</reference>
<feature type="signal peptide" evidence="1">
    <location>
        <begin position="1"/>
        <end position="18"/>
    </location>
</feature>
<sequence length="240" mass="26914">MKIIAFILSLLMSPLTHATDFAGQLQAMGFSQQVRDKTGGIKLDRIHLPFYGVKSDKGQLVVNQGQRTPNGLSFDIDSKRYHYEARDNGEFGGKLIATDKQGKSFTVIKENIKGFFKLNHQIFVLAGLAHHLIDSGRLYRIDESSGKPELVLITLLTGAPVDVATTQDRVYVLTRNELEVIRFYKNEVSLSIIVHNAPWYSVPANITMHDDEFAIGMHAGVVVVNYDELRKSADIQYFSK</sequence>
<organism evidence="2 3">
    <name type="scientific">Undibacterium pigrum</name>
    <dbReference type="NCBI Taxonomy" id="401470"/>
    <lineage>
        <taxon>Bacteria</taxon>
        <taxon>Pseudomonadati</taxon>
        <taxon>Pseudomonadota</taxon>
        <taxon>Betaproteobacteria</taxon>
        <taxon>Burkholderiales</taxon>
        <taxon>Oxalobacteraceae</taxon>
        <taxon>Undibacterium</taxon>
    </lineage>
</organism>
<feature type="chain" id="PRO_5016268230" evidence="1">
    <location>
        <begin position="19"/>
        <end position="240"/>
    </location>
</feature>
<evidence type="ECO:0000313" key="2">
    <source>
        <dbReference type="EMBL" id="PXX37797.1"/>
    </source>
</evidence>
<dbReference type="OrthoDB" id="2987994at2"/>
<name>A0A318IV26_9BURK</name>
<comment type="caution">
    <text evidence="2">The sequence shown here is derived from an EMBL/GenBank/DDBJ whole genome shotgun (WGS) entry which is preliminary data.</text>
</comment>
<proteinExistence type="predicted"/>
<dbReference type="EMBL" id="QJKB01000015">
    <property type="protein sequence ID" value="PXX37797.1"/>
    <property type="molecule type" value="Genomic_DNA"/>
</dbReference>
<accession>A0A318IV26</accession>